<name>A0A1S7TNG1_9HYPH</name>
<evidence type="ECO:0000313" key="1">
    <source>
        <dbReference type="EMBL" id="CVI56132.1"/>
    </source>
</evidence>
<accession>A0A1S7TNG1</accession>
<dbReference type="AlphaFoldDB" id="A0A1S7TNG1"/>
<evidence type="ECO:0000313" key="2">
    <source>
        <dbReference type="Proteomes" id="UP000192140"/>
    </source>
</evidence>
<proteinExistence type="predicted"/>
<keyword evidence="2" id="KW-1185">Reference proteome</keyword>
<comment type="caution">
    <text evidence="1">The sequence shown here is derived from an EMBL/GenBank/DDBJ whole genome shotgun (WGS) entry which is preliminary data.</text>
</comment>
<sequence length="128" mass="13988">MYGRSNRSDQDRIVQALRPKATRMRHVVFALSIFLCAATVTEAAAITRPPAASASNVILAQSVITEDDGSDYYSGRDRQRRARFVCVITPPESANRRRPYVCPIERGRVGGACRCSGVVGNGTVDTAW</sequence>
<gene>
    <name evidence="1" type="ORF">AGR7A_Cc270023</name>
</gene>
<dbReference type="Proteomes" id="UP000192140">
    <property type="component" value="Unassembled WGS sequence"/>
</dbReference>
<reference evidence="1" key="1">
    <citation type="submission" date="2016-01" db="EMBL/GenBank/DDBJ databases">
        <authorList>
            <person name="Regsiter A."/>
            <person name="william w."/>
        </authorList>
    </citation>
    <scope>NUCLEOTIDE SEQUENCE</scope>
    <source>
        <strain evidence="1">NCPPB 1641</strain>
    </source>
</reference>
<protein>
    <submittedName>
        <fullName evidence="1">Uncharacterized protein</fullName>
    </submittedName>
</protein>
<dbReference type="EMBL" id="FCNP01000020">
    <property type="protein sequence ID" value="CVI56132.1"/>
    <property type="molecule type" value="Genomic_DNA"/>
</dbReference>
<organism evidence="1 2">
    <name type="scientific">Agrobacterium deltaense NCPPB 1641</name>
    <dbReference type="NCBI Taxonomy" id="1183425"/>
    <lineage>
        <taxon>Bacteria</taxon>
        <taxon>Pseudomonadati</taxon>
        <taxon>Pseudomonadota</taxon>
        <taxon>Alphaproteobacteria</taxon>
        <taxon>Hyphomicrobiales</taxon>
        <taxon>Rhizobiaceae</taxon>
        <taxon>Rhizobium/Agrobacterium group</taxon>
        <taxon>Agrobacterium</taxon>
    </lineage>
</organism>